<dbReference type="GO" id="GO:0005524">
    <property type="term" value="F:ATP binding"/>
    <property type="evidence" value="ECO:0007669"/>
    <property type="project" value="UniProtKB-KW"/>
</dbReference>
<evidence type="ECO:0000259" key="6">
    <source>
        <dbReference type="PROSITE" id="PS51194"/>
    </source>
</evidence>
<dbReference type="PROSITE" id="PS51192">
    <property type="entry name" value="HELICASE_ATP_BIND_1"/>
    <property type="match status" value="1"/>
</dbReference>
<evidence type="ECO:0000256" key="3">
    <source>
        <dbReference type="ARBA" id="ARBA00022806"/>
    </source>
</evidence>
<keyword evidence="3 7" id="KW-0347">Helicase</keyword>
<dbReference type="InterPro" id="IPR050474">
    <property type="entry name" value="Hel308_SKI2-like"/>
</dbReference>
<evidence type="ECO:0000313" key="8">
    <source>
        <dbReference type="Proteomes" id="UP000248395"/>
    </source>
</evidence>
<dbReference type="PANTHER" id="PTHR47961">
    <property type="entry name" value="DNA POLYMERASE THETA, PUTATIVE (AFU_ORTHOLOGUE AFUA_1G05260)-RELATED"/>
    <property type="match status" value="1"/>
</dbReference>
<sequence>MEIFEECAVINDLLQANDGTEARNRLIRLLDQHAREGIPYSPLVNHLIRESGLFPYLDPETSSWQDRFIFESFKVDIGQETPVTLHREQSLVLKHLLDGDNLAISAPTSFGKSLIIDAYIAVKKPNNVLILVPTIALTDETRRRLSKKFSAEYKIVTTTEVELGEKNILIFPQERGIQYCDKIEKLDLLVVDEFYKASQNFDKERSPALLKAMMKLGQKATQKYYLAPNISDLNDNPFTKDMLFLRLDFNTVFLEKHELYKEINKDAQKKNDALLQILGKQETKSLIYAGTYSNVDSVATLLIENTEREHSELLSAFSAWLAANYHPNWKLTALVKRGVGFHTGQLHRSLSQIQVRLFEEEKGGLQTLVSTSSIIEGVNTSAENVIVWSNKNGKLKLNDFTYRNIIGRGGRMFRHFVGNIYILEEPPSPADTQLELTFPDELLADVDEEQYKKELTKEQLAKLLQYKEDMAQILGRESFDRLRGEGVLISGDTELISEIALAINSDKKVWRGLATLNASTNEYWAWILRKVIKLVPAGWDATYTKFAEFVRVMSSNWAFSIPELLDQLSEYDVTIEEFFKMERNATYKLTALLSDVNVIQMEIVPEHKIDISPFIARLSKAFLPSCVMELEEYGLPRMLAKKIHASGLVNFEDEELDLHSAIELLRAIQSEILEQVEGLDSFDRYVLDYFFDGIALQKPRAVDAPVQ</sequence>
<feature type="domain" description="Helicase C-terminal" evidence="6">
    <location>
        <begin position="273"/>
        <end position="464"/>
    </location>
</feature>
<keyword evidence="4" id="KW-0067">ATP-binding</keyword>
<reference evidence="7 8" key="1">
    <citation type="submission" date="2018-05" db="EMBL/GenBank/DDBJ databases">
        <title>Genomic Encyclopedia of Type Strains, Phase IV (KMG-IV): sequencing the most valuable type-strain genomes for metagenomic binning, comparative biology and taxonomic classification.</title>
        <authorList>
            <person name="Goeker M."/>
        </authorList>
    </citation>
    <scope>NUCLEOTIDE SEQUENCE [LARGE SCALE GENOMIC DNA]</scope>
    <source>
        <strain evidence="7 8">DSM 25134</strain>
    </source>
</reference>
<dbReference type="InterPro" id="IPR001650">
    <property type="entry name" value="Helicase_C-like"/>
</dbReference>
<keyword evidence="8" id="KW-1185">Reference proteome</keyword>
<dbReference type="SMART" id="SM00487">
    <property type="entry name" value="DEXDc"/>
    <property type="match status" value="1"/>
</dbReference>
<dbReference type="Gene3D" id="3.40.50.300">
    <property type="entry name" value="P-loop containing nucleotide triphosphate hydrolases"/>
    <property type="match status" value="2"/>
</dbReference>
<dbReference type="PANTHER" id="PTHR47961:SF6">
    <property type="entry name" value="DNA-DIRECTED DNA POLYMERASE"/>
    <property type="match status" value="1"/>
</dbReference>
<gene>
    <name evidence="7" type="ORF">DFR38_12520</name>
</gene>
<name>A0A318J155_9NEIS</name>
<dbReference type="Pfam" id="PF00270">
    <property type="entry name" value="DEAD"/>
    <property type="match status" value="1"/>
</dbReference>
<dbReference type="EMBL" id="QJKC01000025">
    <property type="protein sequence ID" value="PXX41335.1"/>
    <property type="molecule type" value="Genomic_DNA"/>
</dbReference>
<dbReference type="GO" id="GO:0004386">
    <property type="term" value="F:helicase activity"/>
    <property type="evidence" value="ECO:0007669"/>
    <property type="project" value="UniProtKB-KW"/>
</dbReference>
<dbReference type="GO" id="GO:0003676">
    <property type="term" value="F:nucleic acid binding"/>
    <property type="evidence" value="ECO:0007669"/>
    <property type="project" value="InterPro"/>
</dbReference>
<dbReference type="RefSeq" id="WP_059284708.1">
    <property type="nucleotide sequence ID" value="NZ_LNQU01000006.1"/>
</dbReference>
<protein>
    <submittedName>
        <fullName evidence="7">RAD3-like DEAD/DEAH box helicase</fullName>
    </submittedName>
</protein>
<proteinExistence type="predicted"/>
<organism evidence="7 8">
    <name type="scientific">Aquitalea magnusonii</name>
    <dbReference type="NCBI Taxonomy" id="332411"/>
    <lineage>
        <taxon>Bacteria</taxon>
        <taxon>Pseudomonadati</taxon>
        <taxon>Pseudomonadota</taxon>
        <taxon>Betaproteobacteria</taxon>
        <taxon>Neisseriales</taxon>
        <taxon>Chromobacteriaceae</taxon>
        <taxon>Aquitalea</taxon>
    </lineage>
</organism>
<comment type="caution">
    <text evidence="7">The sequence shown here is derived from an EMBL/GenBank/DDBJ whole genome shotgun (WGS) entry which is preliminary data.</text>
</comment>
<dbReference type="PROSITE" id="PS51194">
    <property type="entry name" value="HELICASE_CTER"/>
    <property type="match status" value="1"/>
</dbReference>
<feature type="domain" description="Helicase ATP-binding" evidence="5">
    <location>
        <begin position="93"/>
        <end position="240"/>
    </location>
</feature>
<evidence type="ECO:0000313" key="7">
    <source>
        <dbReference type="EMBL" id="PXX41335.1"/>
    </source>
</evidence>
<dbReference type="AlphaFoldDB" id="A0A318J155"/>
<dbReference type="OrthoDB" id="9815222at2"/>
<evidence type="ECO:0000256" key="4">
    <source>
        <dbReference type="ARBA" id="ARBA00022840"/>
    </source>
</evidence>
<dbReference type="GO" id="GO:0016787">
    <property type="term" value="F:hydrolase activity"/>
    <property type="evidence" value="ECO:0007669"/>
    <property type="project" value="UniProtKB-KW"/>
</dbReference>
<accession>A0A318J155</accession>
<dbReference type="InterPro" id="IPR027417">
    <property type="entry name" value="P-loop_NTPase"/>
</dbReference>
<dbReference type="InterPro" id="IPR014001">
    <property type="entry name" value="Helicase_ATP-bd"/>
</dbReference>
<dbReference type="InterPro" id="IPR011545">
    <property type="entry name" value="DEAD/DEAH_box_helicase_dom"/>
</dbReference>
<evidence type="ECO:0000256" key="1">
    <source>
        <dbReference type="ARBA" id="ARBA00022741"/>
    </source>
</evidence>
<dbReference type="Proteomes" id="UP000248395">
    <property type="component" value="Unassembled WGS sequence"/>
</dbReference>
<evidence type="ECO:0000259" key="5">
    <source>
        <dbReference type="PROSITE" id="PS51192"/>
    </source>
</evidence>
<evidence type="ECO:0000256" key="2">
    <source>
        <dbReference type="ARBA" id="ARBA00022801"/>
    </source>
</evidence>
<keyword evidence="1" id="KW-0547">Nucleotide-binding</keyword>
<dbReference type="SUPFAM" id="SSF52540">
    <property type="entry name" value="P-loop containing nucleoside triphosphate hydrolases"/>
    <property type="match status" value="1"/>
</dbReference>
<keyword evidence="2" id="KW-0378">Hydrolase</keyword>